<comment type="catalytic activity">
    <reaction evidence="1">
        <text>ATP + protein L-histidine = ADP + protein N-phospho-L-histidine.</text>
        <dbReference type="EC" id="2.7.13.3"/>
    </reaction>
</comment>
<protein>
    <recommendedName>
        <fullName evidence="2">histidine kinase</fullName>
        <ecNumber evidence="2">2.7.13.3</ecNumber>
    </recommendedName>
</protein>
<dbReference type="EMBL" id="JAPDFL010000001">
    <property type="protein sequence ID" value="MCW1934479.1"/>
    <property type="molecule type" value="Genomic_DNA"/>
</dbReference>
<evidence type="ECO:0000256" key="4">
    <source>
        <dbReference type="ARBA" id="ARBA00022679"/>
    </source>
</evidence>
<sequence>MALLPIGAIAVFQAVQIGAEEQRRLEAALLTSTAEASAGEALAIASASGAVSTLAAHMAADGRTGDSCSDMFETLVQYTRQFSFAGYTDLDGILQCGSEGVGRDMRDGIVFPIMDEQRRPLVLASGYGSISGTSVIVSAAPVYRGTEYLGFVTVSVPHSRIFGIPGSAGTDGALNIVTFNADGAVLSADRAFDRLDNTLPVGRALTSLVSPRQYAFSGHSVDGEDRMFAVVPIIPGVIYALGSWPRETFVWSRLSPVLFPVLMLCVGLIVAFGAVNALVIRHIRRLKNNLKVFSGSRRIVPLSNGRGMAQELAEIDEAWTDLASQLVHDEAELENMVHEKNVLLKEVHHRVKNNLQLIASIVNLKIRRAHSPEARRTLKEVQGRVMSIASVHRALYSSTNNAQVRADELLRSVIDSTIMAGTTEDWSVNITQTYAPVLLYPDQAVPLLLLASEAVTNALKYIGRLDDGRAELDIALTSLTEDEAMLRVNNTRGTPFIPPDQVVGSGLGRSLIAGFATQIGGTVETLVDDNYYDFRLTFEAEAFDPSERETIVEDVDLDLDREGDSD</sequence>
<evidence type="ECO:0000256" key="3">
    <source>
        <dbReference type="ARBA" id="ARBA00022553"/>
    </source>
</evidence>
<accession>A0ABT3H3W8</accession>
<proteinExistence type="predicted"/>
<reference evidence="10 11" key="1">
    <citation type="submission" date="2022-10" db="EMBL/GenBank/DDBJ databases">
        <title>Pararhodobacter sp. nov., isolated from marine algae.</title>
        <authorList>
            <person name="Choi B.J."/>
            <person name="Kim J.M."/>
            <person name="Lee J.K."/>
            <person name="Choi D.G."/>
            <person name="Jeon C.O."/>
        </authorList>
    </citation>
    <scope>NUCLEOTIDE SEQUENCE [LARGE SCALE GENOMIC DNA]</scope>
    <source>
        <strain evidence="10 11">ZQ420</strain>
    </source>
</reference>
<dbReference type="RefSeq" id="WP_264507270.1">
    <property type="nucleotide sequence ID" value="NZ_JAPDFL010000001.1"/>
</dbReference>
<keyword evidence="3" id="KW-0597">Phosphoprotein</keyword>
<keyword evidence="7" id="KW-0067">ATP-binding</keyword>
<dbReference type="InterPro" id="IPR036890">
    <property type="entry name" value="HATPase_C_sf"/>
</dbReference>
<dbReference type="InterPro" id="IPR011495">
    <property type="entry name" value="Sig_transdc_His_kin_sub2_dim/P"/>
</dbReference>
<keyword evidence="5" id="KW-0547">Nucleotide-binding</keyword>
<evidence type="ECO:0000256" key="2">
    <source>
        <dbReference type="ARBA" id="ARBA00012438"/>
    </source>
</evidence>
<evidence type="ECO:0000256" key="6">
    <source>
        <dbReference type="ARBA" id="ARBA00022777"/>
    </source>
</evidence>
<evidence type="ECO:0000256" key="1">
    <source>
        <dbReference type="ARBA" id="ARBA00000085"/>
    </source>
</evidence>
<dbReference type="GO" id="GO:0016301">
    <property type="term" value="F:kinase activity"/>
    <property type="evidence" value="ECO:0007669"/>
    <property type="project" value="UniProtKB-KW"/>
</dbReference>
<evidence type="ECO:0000256" key="8">
    <source>
        <dbReference type="SAM" id="Phobius"/>
    </source>
</evidence>
<feature type="transmembrane region" description="Helical" evidence="8">
    <location>
        <begin position="257"/>
        <end position="280"/>
    </location>
</feature>
<feature type="domain" description="Signal transduction histidine kinase subgroup 2 dimerisation and phosphoacceptor" evidence="9">
    <location>
        <begin position="346"/>
        <end position="416"/>
    </location>
</feature>
<dbReference type="Gene3D" id="3.30.450.20">
    <property type="entry name" value="PAS domain"/>
    <property type="match status" value="2"/>
</dbReference>
<organism evidence="10 11">
    <name type="scientific">Pararhodobacter zhoushanensis</name>
    <dbReference type="NCBI Taxonomy" id="2479545"/>
    <lineage>
        <taxon>Bacteria</taxon>
        <taxon>Pseudomonadati</taxon>
        <taxon>Pseudomonadota</taxon>
        <taxon>Alphaproteobacteria</taxon>
        <taxon>Rhodobacterales</taxon>
        <taxon>Paracoccaceae</taxon>
        <taxon>Pararhodobacter</taxon>
    </lineage>
</organism>
<evidence type="ECO:0000313" key="11">
    <source>
        <dbReference type="Proteomes" id="UP001208938"/>
    </source>
</evidence>
<keyword evidence="8" id="KW-1133">Transmembrane helix</keyword>
<evidence type="ECO:0000256" key="5">
    <source>
        <dbReference type="ARBA" id="ARBA00022741"/>
    </source>
</evidence>
<gene>
    <name evidence="10" type="ORF">OKW52_20030</name>
</gene>
<keyword evidence="11" id="KW-1185">Reference proteome</keyword>
<evidence type="ECO:0000259" key="9">
    <source>
        <dbReference type="Pfam" id="PF07568"/>
    </source>
</evidence>
<keyword evidence="8" id="KW-0472">Membrane</keyword>
<dbReference type="PANTHER" id="PTHR41523:SF8">
    <property type="entry name" value="ETHYLENE RESPONSE SENSOR PROTEIN"/>
    <property type="match status" value="1"/>
</dbReference>
<evidence type="ECO:0000313" key="10">
    <source>
        <dbReference type="EMBL" id="MCW1934479.1"/>
    </source>
</evidence>
<keyword evidence="4" id="KW-0808">Transferase</keyword>
<dbReference type="Proteomes" id="UP001208938">
    <property type="component" value="Unassembled WGS sequence"/>
</dbReference>
<keyword evidence="6 10" id="KW-0418">Kinase</keyword>
<name>A0ABT3H3W8_9RHOB</name>
<dbReference type="EC" id="2.7.13.3" evidence="2"/>
<keyword evidence="8" id="KW-0812">Transmembrane</keyword>
<comment type="caution">
    <text evidence="10">The sequence shown here is derived from an EMBL/GenBank/DDBJ whole genome shotgun (WGS) entry which is preliminary data.</text>
</comment>
<dbReference type="Pfam" id="PF07568">
    <property type="entry name" value="HisKA_2"/>
    <property type="match status" value="1"/>
</dbReference>
<dbReference type="PANTHER" id="PTHR41523">
    <property type="entry name" value="TWO-COMPONENT SYSTEM SENSOR PROTEIN"/>
    <property type="match status" value="1"/>
</dbReference>
<dbReference type="Gene3D" id="3.30.565.10">
    <property type="entry name" value="Histidine kinase-like ATPase, C-terminal domain"/>
    <property type="match status" value="1"/>
</dbReference>
<evidence type="ECO:0000256" key="7">
    <source>
        <dbReference type="ARBA" id="ARBA00022840"/>
    </source>
</evidence>